<evidence type="ECO:0000256" key="3">
    <source>
        <dbReference type="ARBA" id="ARBA00022801"/>
    </source>
</evidence>
<dbReference type="NCBIfam" id="TIGR00447">
    <property type="entry name" value="pth"/>
    <property type="match status" value="1"/>
</dbReference>
<dbReference type="InterPro" id="IPR036416">
    <property type="entry name" value="Pept_tRNA_hydro_sf"/>
</dbReference>
<evidence type="ECO:0000256" key="2">
    <source>
        <dbReference type="ARBA" id="ARBA00022555"/>
    </source>
</evidence>
<feature type="non-terminal residue" evidence="7">
    <location>
        <position position="134"/>
    </location>
</feature>
<dbReference type="EMBL" id="PFCH01000014">
    <property type="protein sequence ID" value="PIR73003.1"/>
    <property type="molecule type" value="Genomic_DNA"/>
</dbReference>
<dbReference type="PROSITE" id="PS01195">
    <property type="entry name" value="PEPT_TRNA_HYDROL_1"/>
    <property type="match status" value="1"/>
</dbReference>
<evidence type="ECO:0000313" key="8">
    <source>
        <dbReference type="Proteomes" id="UP000228508"/>
    </source>
</evidence>
<reference evidence="8" key="1">
    <citation type="submission" date="2017-09" db="EMBL/GenBank/DDBJ databases">
        <title>Depth-based differentiation of microbial function through sediment-hosted aquifers and enrichment of novel symbionts in the deep terrestrial subsurface.</title>
        <authorList>
            <person name="Probst A.J."/>
            <person name="Ladd B."/>
            <person name="Jarett J.K."/>
            <person name="Geller-Mcgrath D.E."/>
            <person name="Sieber C.M.K."/>
            <person name="Emerson J.B."/>
            <person name="Anantharaman K."/>
            <person name="Thomas B.C."/>
            <person name="Malmstrom R."/>
            <person name="Stieglmeier M."/>
            <person name="Klingl A."/>
            <person name="Woyke T."/>
            <person name="Ryan C.M."/>
            <person name="Banfield J.F."/>
        </authorList>
    </citation>
    <scope>NUCLEOTIDE SEQUENCE [LARGE SCALE GENOMIC DNA]</scope>
</reference>
<dbReference type="PANTHER" id="PTHR17224:SF1">
    <property type="entry name" value="PEPTIDYL-TRNA HYDROLASE"/>
    <property type="match status" value="1"/>
</dbReference>
<name>A0A2H0TLH8_9BACT</name>
<keyword evidence="3 7" id="KW-0378">Hydrolase</keyword>
<sequence>MKVIVGLGNPGKEYEKTRHNIGFRVIDEFGKENNFAGFKLSKKFNSLISEGKLDGEKIILAKPQTFMNLSGKSVKILYTAYKIQNTNLWVVHDDIDLPLGEIKIVKNRGAAGHKGVESIIKELKTKNFIRFRLG</sequence>
<dbReference type="PANTHER" id="PTHR17224">
    <property type="entry name" value="PEPTIDYL-TRNA HYDROLASE"/>
    <property type="match status" value="1"/>
</dbReference>
<gene>
    <name evidence="7" type="ORF">COV26_00790</name>
</gene>
<dbReference type="GO" id="GO:0000049">
    <property type="term" value="F:tRNA binding"/>
    <property type="evidence" value="ECO:0007669"/>
    <property type="project" value="UniProtKB-KW"/>
</dbReference>
<dbReference type="Gene3D" id="3.40.50.1470">
    <property type="entry name" value="Peptidyl-tRNA hydrolase"/>
    <property type="match status" value="1"/>
</dbReference>
<dbReference type="AlphaFoldDB" id="A0A2H0TLH8"/>
<evidence type="ECO:0000256" key="4">
    <source>
        <dbReference type="ARBA" id="ARBA00022884"/>
    </source>
</evidence>
<evidence type="ECO:0000256" key="1">
    <source>
        <dbReference type="ARBA" id="ARBA00013260"/>
    </source>
</evidence>
<evidence type="ECO:0000256" key="5">
    <source>
        <dbReference type="ARBA" id="ARBA00038063"/>
    </source>
</evidence>
<dbReference type="InterPro" id="IPR018171">
    <property type="entry name" value="Pept_tRNA_hydro_CS"/>
</dbReference>
<proteinExistence type="inferred from homology"/>
<keyword evidence="4" id="KW-0694">RNA-binding</keyword>
<accession>A0A2H0TLH8</accession>
<protein>
    <recommendedName>
        <fullName evidence="6">Peptidyl-tRNA hydrolase</fullName>
        <ecNumber evidence="1">3.1.1.29</ecNumber>
    </recommendedName>
</protein>
<keyword evidence="2" id="KW-0820">tRNA-binding</keyword>
<dbReference type="Proteomes" id="UP000228508">
    <property type="component" value="Unassembled WGS sequence"/>
</dbReference>
<dbReference type="CDD" id="cd00462">
    <property type="entry name" value="PTH"/>
    <property type="match status" value="1"/>
</dbReference>
<evidence type="ECO:0000256" key="6">
    <source>
        <dbReference type="ARBA" id="ARBA00050038"/>
    </source>
</evidence>
<organism evidence="7 8">
    <name type="scientific">Candidatus Nealsonbacteria bacterium CG10_big_fil_rev_8_21_14_0_10_36_23</name>
    <dbReference type="NCBI Taxonomy" id="1974709"/>
    <lineage>
        <taxon>Bacteria</taxon>
        <taxon>Candidatus Nealsoniibacteriota</taxon>
    </lineage>
</organism>
<comment type="caution">
    <text evidence="7">The sequence shown here is derived from an EMBL/GenBank/DDBJ whole genome shotgun (WGS) entry which is preliminary data.</text>
</comment>
<dbReference type="EC" id="3.1.1.29" evidence="1"/>
<dbReference type="SUPFAM" id="SSF53178">
    <property type="entry name" value="Peptidyl-tRNA hydrolase-like"/>
    <property type="match status" value="1"/>
</dbReference>
<dbReference type="InterPro" id="IPR001328">
    <property type="entry name" value="Pept_tRNA_hydro"/>
</dbReference>
<dbReference type="Pfam" id="PF01195">
    <property type="entry name" value="Pept_tRNA_hydro"/>
    <property type="match status" value="1"/>
</dbReference>
<dbReference type="GO" id="GO:0004045">
    <property type="term" value="F:peptidyl-tRNA hydrolase activity"/>
    <property type="evidence" value="ECO:0007669"/>
    <property type="project" value="UniProtKB-EC"/>
</dbReference>
<evidence type="ECO:0000313" key="7">
    <source>
        <dbReference type="EMBL" id="PIR73003.1"/>
    </source>
</evidence>
<comment type="similarity">
    <text evidence="5">Belongs to the PTH family.</text>
</comment>